<reference evidence="1 2" key="2">
    <citation type="submission" date="2008-10" db="EMBL/GenBank/DDBJ databases">
        <authorList>
            <person name="Fulton L."/>
            <person name="Clifton S."/>
            <person name="Fulton B."/>
            <person name="Xu J."/>
            <person name="Minx P."/>
            <person name="Pepin K.H."/>
            <person name="Johnson M."/>
            <person name="Thiruvilangam P."/>
            <person name="Bhonagiri V."/>
            <person name="Nash W.E."/>
            <person name="Mardis E.R."/>
            <person name="Wilson R.K."/>
        </authorList>
    </citation>
    <scope>NUCLEOTIDE SEQUENCE [LARGE SCALE GENOMIC DNA]</scope>
    <source>
        <strain evidence="1 2">DSM 13279</strain>
    </source>
</reference>
<dbReference type="Proteomes" id="UP000003560">
    <property type="component" value="Unassembled WGS sequence"/>
</dbReference>
<proteinExistence type="predicted"/>
<accession>B6GBL1</accession>
<organism evidence="1 2">
    <name type="scientific">Collinsella stercoris DSM 13279</name>
    <dbReference type="NCBI Taxonomy" id="445975"/>
    <lineage>
        <taxon>Bacteria</taxon>
        <taxon>Bacillati</taxon>
        <taxon>Actinomycetota</taxon>
        <taxon>Coriobacteriia</taxon>
        <taxon>Coriobacteriales</taxon>
        <taxon>Coriobacteriaceae</taxon>
        <taxon>Collinsella</taxon>
    </lineage>
</organism>
<dbReference type="HOGENOM" id="CLU_2660166_0_0_11"/>
<name>B6GBL1_9ACTN</name>
<evidence type="ECO:0000313" key="2">
    <source>
        <dbReference type="Proteomes" id="UP000003560"/>
    </source>
</evidence>
<dbReference type="EMBL" id="ABXJ01000077">
    <property type="protein sequence ID" value="EEA90364.1"/>
    <property type="molecule type" value="Genomic_DNA"/>
</dbReference>
<gene>
    <name evidence="1" type="ORF">COLSTE_01471</name>
</gene>
<evidence type="ECO:0000313" key="1">
    <source>
        <dbReference type="EMBL" id="EEA90364.1"/>
    </source>
</evidence>
<feature type="non-terminal residue" evidence="1">
    <location>
        <position position="76"/>
    </location>
</feature>
<sequence length="76" mass="7891">MLFIFSIRPVLAPVHAGAGKPYVIVRLLRERAMAAAKIGYRGNAIGISAGLGIALPLAVYAATLPFDGVNDAARAD</sequence>
<dbReference type="AlphaFoldDB" id="B6GBL1"/>
<reference evidence="1 2" key="1">
    <citation type="submission" date="2008-10" db="EMBL/GenBank/DDBJ databases">
        <title>Draft genome sequence of Collinsella stercoris (DSM 13279).</title>
        <authorList>
            <person name="Sudarsanam P."/>
            <person name="Ley R."/>
            <person name="Guruge J."/>
            <person name="Turnbaugh P.J."/>
            <person name="Mahowald M."/>
            <person name="Liep D."/>
            <person name="Gordon J."/>
        </authorList>
    </citation>
    <scope>NUCLEOTIDE SEQUENCE [LARGE SCALE GENOMIC DNA]</scope>
    <source>
        <strain evidence="1 2">DSM 13279</strain>
    </source>
</reference>
<dbReference type="STRING" id="445975.COLSTE_01471"/>
<keyword evidence="2" id="KW-1185">Reference proteome</keyword>
<protein>
    <submittedName>
        <fullName evidence="1">Uncharacterized protein</fullName>
    </submittedName>
</protein>
<comment type="caution">
    <text evidence="1">The sequence shown here is derived from an EMBL/GenBank/DDBJ whole genome shotgun (WGS) entry which is preliminary data.</text>
</comment>